<evidence type="ECO:0000256" key="1">
    <source>
        <dbReference type="ARBA" id="ARBA00004651"/>
    </source>
</evidence>
<evidence type="ECO:0000256" key="6">
    <source>
        <dbReference type="ARBA" id="ARBA00022692"/>
    </source>
</evidence>
<evidence type="ECO:0000256" key="7">
    <source>
        <dbReference type="ARBA" id="ARBA00022989"/>
    </source>
</evidence>
<dbReference type="PIRSF" id="PIRSF003097">
    <property type="entry name" value="FtsX"/>
    <property type="match status" value="1"/>
</dbReference>
<comment type="caution">
    <text evidence="14">The sequence shown here is derived from an EMBL/GenBank/DDBJ whole genome shotgun (WGS) entry which is preliminary data.</text>
</comment>
<evidence type="ECO:0000256" key="3">
    <source>
        <dbReference type="ARBA" id="ARBA00021907"/>
    </source>
</evidence>
<evidence type="ECO:0000256" key="4">
    <source>
        <dbReference type="ARBA" id="ARBA00022475"/>
    </source>
</evidence>
<evidence type="ECO:0000256" key="8">
    <source>
        <dbReference type="ARBA" id="ARBA00023136"/>
    </source>
</evidence>
<comment type="similarity">
    <text evidence="2 10">Belongs to the ABC-4 integral membrane protein family. FtsX subfamily.</text>
</comment>
<keyword evidence="6 11" id="KW-0812">Transmembrane</keyword>
<dbReference type="Gene3D" id="3.30.70.3040">
    <property type="match status" value="1"/>
</dbReference>
<evidence type="ECO:0000259" key="12">
    <source>
        <dbReference type="Pfam" id="PF02687"/>
    </source>
</evidence>
<reference evidence="14 15" key="1">
    <citation type="submission" date="2017-12" db="EMBL/GenBank/DDBJ databases">
        <title>Genomic Encyclopedia of Type Strains, Phase III (KMG-III): the genomes of soil and plant-associated and newly described type strains.</title>
        <authorList>
            <person name="Whitman W."/>
        </authorList>
    </citation>
    <scope>NUCLEOTIDE SEQUENCE [LARGE SCALE GENOMIC DNA]</scope>
    <source>
        <strain evidence="14 15">LP43</strain>
    </source>
</reference>
<feature type="domain" description="FtsX extracellular" evidence="13">
    <location>
        <begin position="54"/>
        <end position="154"/>
    </location>
</feature>
<keyword evidence="7 11" id="KW-1133">Transmembrane helix</keyword>
<dbReference type="PANTHER" id="PTHR47755:SF1">
    <property type="entry name" value="CELL DIVISION PROTEIN FTSX"/>
    <property type="match status" value="1"/>
</dbReference>
<dbReference type="Pfam" id="PF18075">
    <property type="entry name" value="FtsX_ECD"/>
    <property type="match status" value="1"/>
</dbReference>
<protein>
    <recommendedName>
        <fullName evidence="3 10">Cell division protein FtsX</fullName>
    </recommendedName>
</protein>
<proteinExistence type="inferred from homology"/>
<dbReference type="AlphaFoldDB" id="A0A2N3U7P3"/>
<gene>
    <name evidence="14" type="ORF">BD749_3639</name>
</gene>
<evidence type="ECO:0000256" key="5">
    <source>
        <dbReference type="ARBA" id="ARBA00022618"/>
    </source>
</evidence>
<keyword evidence="8 10" id="KW-0472">Membrane</keyword>
<evidence type="ECO:0000256" key="10">
    <source>
        <dbReference type="PIRNR" id="PIRNR003097"/>
    </source>
</evidence>
<dbReference type="GO" id="GO:0005886">
    <property type="term" value="C:plasma membrane"/>
    <property type="evidence" value="ECO:0007669"/>
    <property type="project" value="UniProtKB-SubCell"/>
</dbReference>
<dbReference type="InterPro" id="IPR003838">
    <property type="entry name" value="ABC3_permease_C"/>
</dbReference>
<name>A0A2N3U7P3_9BACT</name>
<keyword evidence="4 10" id="KW-1003">Cell membrane</keyword>
<dbReference type="GO" id="GO:0051301">
    <property type="term" value="P:cell division"/>
    <property type="evidence" value="ECO:0007669"/>
    <property type="project" value="UniProtKB-KW"/>
</dbReference>
<feature type="transmembrane region" description="Helical" evidence="11">
    <location>
        <begin position="230"/>
        <end position="249"/>
    </location>
</feature>
<accession>A0A2N3U7P3</accession>
<evidence type="ECO:0000313" key="14">
    <source>
        <dbReference type="EMBL" id="PKV62754.1"/>
    </source>
</evidence>
<dbReference type="InterPro" id="IPR040690">
    <property type="entry name" value="FtsX_ECD"/>
</dbReference>
<dbReference type="InterPro" id="IPR004513">
    <property type="entry name" value="FtsX"/>
</dbReference>
<dbReference type="OrthoDB" id="9813411at2"/>
<keyword evidence="5 10" id="KW-0132">Cell division</keyword>
<dbReference type="PANTHER" id="PTHR47755">
    <property type="entry name" value="CELL DIVISION PROTEIN FTSX"/>
    <property type="match status" value="1"/>
</dbReference>
<keyword evidence="15" id="KW-1185">Reference proteome</keyword>
<sequence length="299" mass="33593">MATTTPKTVKKKKLGNYPHAMVVFSISLALFVIGLFGMLLIHAGKLSDIVKESIEMQVYLDRNLTQVQLDRLKKTLAAKEYVAYKGDTAQVRFLSKEDGAKAFLEETGEDFTAFLGDNPLRDTYVIRINAENSSSAQLKGIKNDIEGIEGVYEVQYVESLIESINSNIQKISILLIAFAGILVLVVIILINNTIKLALYSQRFLIRSMQLVGATSFFIQRPFLNRAAFQGIISGIIASVLLFALMQYAYREITELSLLKDEEQMYMLMITLIVLGAVIGFLSSYRAVRKYLRLSLDELY</sequence>
<organism evidence="14 15">
    <name type="scientific">Pontibacter ramchanderi</name>
    <dbReference type="NCBI Taxonomy" id="1179743"/>
    <lineage>
        <taxon>Bacteria</taxon>
        <taxon>Pseudomonadati</taxon>
        <taxon>Bacteroidota</taxon>
        <taxon>Cytophagia</taxon>
        <taxon>Cytophagales</taxon>
        <taxon>Hymenobacteraceae</taxon>
        <taxon>Pontibacter</taxon>
    </lineage>
</organism>
<dbReference type="RefSeq" id="WP_101447035.1">
    <property type="nucleotide sequence ID" value="NZ_PJMU01000004.1"/>
</dbReference>
<evidence type="ECO:0000259" key="13">
    <source>
        <dbReference type="Pfam" id="PF18075"/>
    </source>
</evidence>
<dbReference type="Pfam" id="PF02687">
    <property type="entry name" value="FtsX"/>
    <property type="match status" value="1"/>
</dbReference>
<feature type="transmembrane region" description="Helical" evidence="11">
    <location>
        <begin position="171"/>
        <end position="190"/>
    </location>
</feature>
<evidence type="ECO:0000313" key="15">
    <source>
        <dbReference type="Proteomes" id="UP000233782"/>
    </source>
</evidence>
<evidence type="ECO:0000256" key="2">
    <source>
        <dbReference type="ARBA" id="ARBA00007379"/>
    </source>
</evidence>
<evidence type="ECO:0000256" key="9">
    <source>
        <dbReference type="ARBA" id="ARBA00023306"/>
    </source>
</evidence>
<keyword evidence="9 10" id="KW-0131">Cell cycle</keyword>
<feature type="transmembrane region" description="Helical" evidence="11">
    <location>
        <begin position="20"/>
        <end position="41"/>
    </location>
</feature>
<evidence type="ECO:0000256" key="11">
    <source>
        <dbReference type="SAM" id="Phobius"/>
    </source>
</evidence>
<dbReference type="Proteomes" id="UP000233782">
    <property type="component" value="Unassembled WGS sequence"/>
</dbReference>
<feature type="domain" description="ABC3 transporter permease C-terminal" evidence="12">
    <location>
        <begin position="177"/>
        <end position="291"/>
    </location>
</feature>
<feature type="transmembrane region" description="Helical" evidence="11">
    <location>
        <begin position="264"/>
        <end position="284"/>
    </location>
</feature>
<comment type="subcellular location">
    <subcellularLocation>
        <location evidence="1">Cell membrane</location>
        <topology evidence="1">Multi-pass membrane protein</topology>
    </subcellularLocation>
</comment>
<dbReference type="EMBL" id="PJMU01000004">
    <property type="protein sequence ID" value="PKV62754.1"/>
    <property type="molecule type" value="Genomic_DNA"/>
</dbReference>